<proteinExistence type="predicted"/>
<evidence type="ECO:0000313" key="1">
    <source>
        <dbReference type="EMBL" id="KAJ3566817.1"/>
    </source>
</evidence>
<name>A0AAD5VQJ1_9AGAR</name>
<sequence>MGSCFSHPGSEKSTVTSPSRTSLEISVLLLGPVGSSIPQFARILIGEEYCDPYQETPLRGLGRTQIQSYSIDYLGVKVELIIPTLFDDSESGTTENDVMDRVEEWLSNQALKDSVVARQDPDLSQPGTVDSVQHVEKVYQTLVVVIVFGLASMLAVDNPFLLQKIGSVILEFGRHAFRDGRGSCGLTREIQHKHGVGETHWMHPVYAGSPRATTGSYLLA</sequence>
<dbReference type="AlphaFoldDB" id="A0AAD5VQJ1"/>
<comment type="caution">
    <text evidence="1">The sequence shown here is derived from an EMBL/GenBank/DDBJ whole genome shotgun (WGS) entry which is preliminary data.</text>
</comment>
<protein>
    <submittedName>
        <fullName evidence="1">Uncharacterized protein</fullName>
    </submittedName>
</protein>
<dbReference type="EMBL" id="JANIEX010000458">
    <property type="protein sequence ID" value="KAJ3566817.1"/>
    <property type="molecule type" value="Genomic_DNA"/>
</dbReference>
<reference evidence="1" key="1">
    <citation type="submission" date="2022-07" db="EMBL/GenBank/DDBJ databases">
        <title>Genome Sequence of Leucocoprinus birnbaumii.</title>
        <authorList>
            <person name="Buettner E."/>
        </authorList>
    </citation>
    <scope>NUCLEOTIDE SEQUENCE</scope>
    <source>
        <strain evidence="1">VT141</strain>
    </source>
</reference>
<dbReference type="Proteomes" id="UP001213000">
    <property type="component" value="Unassembled WGS sequence"/>
</dbReference>
<evidence type="ECO:0000313" key="2">
    <source>
        <dbReference type="Proteomes" id="UP001213000"/>
    </source>
</evidence>
<organism evidence="1 2">
    <name type="scientific">Leucocoprinus birnbaumii</name>
    <dbReference type="NCBI Taxonomy" id="56174"/>
    <lineage>
        <taxon>Eukaryota</taxon>
        <taxon>Fungi</taxon>
        <taxon>Dikarya</taxon>
        <taxon>Basidiomycota</taxon>
        <taxon>Agaricomycotina</taxon>
        <taxon>Agaricomycetes</taxon>
        <taxon>Agaricomycetidae</taxon>
        <taxon>Agaricales</taxon>
        <taxon>Agaricineae</taxon>
        <taxon>Agaricaceae</taxon>
        <taxon>Leucocoprinus</taxon>
    </lineage>
</organism>
<accession>A0AAD5VQJ1</accession>
<gene>
    <name evidence="1" type="ORF">NP233_g6762</name>
</gene>
<keyword evidence="2" id="KW-1185">Reference proteome</keyword>